<dbReference type="Proteomes" id="UP000265882">
    <property type="component" value="Unassembled WGS sequence"/>
</dbReference>
<dbReference type="EMBL" id="QZKU01000084">
    <property type="protein sequence ID" value="RJP19810.1"/>
    <property type="molecule type" value="Genomic_DNA"/>
</dbReference>
<comment type="caution">
    <text evidence="1">The sequence shown here is derived from an EMBL/GenBank/DDBJ whole genome shotgun (WGS) entry which is preliminary data.</text>
</comment>
<gene>
    <name evidence="1" type="ORF">C4520_12030</name>
</gene>
<protein>
    <submittedName>
        <fullName evidence="1">Uncharacterized protein</fullName>
    </submittedName>
</protein>
<reference evidence="1 2" key="1">
    <citation type="journal article" date="2017" name="ISME J.">
        <title>Energy and carbon metabolisms in a deep terrestrial subsurface fluid microbial community.</title>
        <authorList>
            <person name="Momper L."/>
            <person name="Jungbluth S.P."/>
            <person name="Lee M.D."/>
            <person name="Amend J.P."/>
        </authorList>
    </citation>
    <scope>NUCLEOTIDE SEQUENCE [LARGE SCALE GENOMIC DNA]</scope>
    <source>
        <strain evidence="1">SURF_5</strain>
    </source>
</reference>
<sequence>MKRESVLFQFVLLPLTLLLSVATACSNLTGWRIPGTEKGAAATTAVYLVLENVETLPEETRTLGEIYVDDAFFGYTSRPKYSRYVGNEMVVGSVQIQREKVHTISVRFPSYLPFETTRYFGTLPEYSVTFSLRKDMAAEPEEPQESDAPVEAVQEKKWYHLW</sequence>
<accession>A0A3A4NRV9</accession>
<name>A0A3A4NRV9_ABYX5</name>
<evidence type="ECO:0000313" key="1">
    <source>
        <dbReference type="EMBL" id="RJP19810.1"/>
    </source>
</evidence>
<dbReference type="AlphaFoldDB" id="A0A3A4NRV9"/>
<evidence type="ECO:0000313" key="2">
    <source>
        <dbReference type="Proteomes" id="UP000265882"/>
    </source>
</evidence>
<organism evidence="1 2">
    <name type="scientific">Abyssobacteria bacterium (strain SURF_5)</name>
    <dbReference type="NCBI Taxonomy" id="2093360"/>
    <lineage>
        <taxon>Bacteria</taxon>
        <taxon>Pseudomonadati</taxon>
        <taxon>Candidatus Hydrogenedentota</taxon>
        <taxon>Candidatus Abyssobacteria</taxon>
    </lineage>
</organism>
<dbReference type="PROSITE" id="PS51257">
    <property type="entry name" value="PROKAR_LIPOPROTEIN"/>
    <property type="match status" value="1"/>
</dbReference>
<proteinExistence type="predicted"/>